<dbReference type="OrthoDB" id="5959154at2759"/>
<proteinExistence type="predicted"/>
<accession>A0A811UUN3</accession>
<keyword evidence="1" id="KW-0472">Membrane</keyword>
<gene>
    <name evidence="2" type="ORF">CCAP1982_LOCUS11361</name>
</gene>
<comment type="caution">
    <text evidence="2">The sequence shown here is derived from an EMBL/GenBank/DDBJ whole genome shotgun (WGS) entry which is preliminary data.</text>
</comment>
<name>A0A811UUN3_CERCA</name>
<dbReference type="Proteomes" id="UP000606786">
    <property type="component" value="Unassembled WGS sequence"/>
</dbReference>
<keyword evidence="1" id="KW-1133">Transmembrane helix</keyword>
<reference evidence="2" key="1">
    <citation type="submission" date="2020-11" db="EMBL/GenBank/DDBJ databases">
        <authorList>
            <person name="Whitehead M."/>
        </authorList>
    </citation>
    <scope>NUCLEOTIDE SEQUENCE</scope>
    <source>
        <strain evidence="2">EGII</strain>
    </source>
</reference>
<evidence type="ECO:0000313" key="2">
    <source>
        <dbReference type="EMBL" id="CAD7002892.1"/>
    </source>
</evidence>
<feature type="transmembrane region" description="Helical" evidence="1">
    <location>
        <begin position="47"/>
        <end position="69"/>
    </location>
</feature>
<keyword evidence="1" id="KW-0812">Transmembrane</keyword>
<dbReference type="EMBL" id="CAJHJT010000034">
    <property type="protein sequence ID" value="CAD7002892.1"/>
    <property type="molecule type" value="Genomic_DNA"/>
</dbReference>
<dbReference type="AlphaFoldDB" id="A0A811UUN3"/>
<evidence type="ECO:0000313" key="3">
    <source>
        <dbReference type="Proteomes" id="UP000606786"/>
    </source>
</evidence>
<sequence length="102" mass="11323">MEYTSISSANFTEAPQTTSDLSWNISSTEVPGIIEQSLALYHNRRRFLFSGIVLLLGVIGNSLALVILARKKSTKNSKYTLLLRDQLCVLLLRQAFDCTGSL</sequence>
<organism evidence="2 3">
    <name type="scientific">Ceratitis capitata</name>
    <name type="common">Mediterranean fruit fly</name>
    <name type="synonym">Tephritis capitata</name>
    <dbReference type="NCBI Taxonomy" id="7213"/>
    <lineage>
        <taxon>Eukaryota</taxon>
        <taxon>Metazoa</taxon>
        <taxon>Ecdysozoa</taxon>
        <taxon>Arthropoda</taxon>
        <taxon>Hexapoda</taxon>
        <taxon>Insecta</taxon>
        <taxon>Pterygota</taxon>
        <taxon>Neoptera</taxon>
        <taxon>Endopterygota</taxon>
        <taxon>Diptera</taxon>
        <taxon>Brachycera</taxon>
        <taxon>Muscomorpha</taxon>
        <taxon>Tephritoidea</taxon>
        <taxon>Tephritidae</taxon>
        <taxon>Ceratitis</taxon>
        <taxon>Ceratitis</taxon>
    </lineage>
</organism>
<evidence type="ECO:0000256" key="1">
    <source>
        <dbReference type="SAM" id="Phobius"/>
    </source>
</evidence>
<keyword evidence="3" id="KW-1185">Reference proteome</keyword>
<protein>
    <submittedName>
        <fullName evidence="2">(Mediterranean fruit fly) hypothetical protein</fullName>
    </submittedName>
</protein>